<sequence>MEKILMRLQMLQVISILCLGLVSIAVVVALVKQNWWSAILGLIAVAIMIVVYIINQQSLKELKYQMTKQATLRNDDERE</sequence>
<evidence type="ECO:0000313" key="6">
    <source>
        <dbReference type="EMBL" id="AUW97318.1"/>
    </source>
</evidence>
<proteinExistence type="predicted"/>
<evidence type="ECO:0000313" key="7">
    <source>
        <dbReference type="Proteomes" id="UP000238956"/>
    </source>
</evidence>
<reference evidence="6 7" key="2">
    <citation type="submission" date="2018-02" db="EMBL/GenBank/DDBJ databases">
        <title>Whole genome sequencing analysis of Streptococcus pluranimalium isolated from cattle infected mastitis in China.</title>
        <authorList>
            <person name="Zhang J.-R."/>
            <person name="Hu G.-Z."/>
        </authorList>
    </citation>
    <scope>NUCLEOTIDE SEQUENCE [LARGE SCALE GENOMIC DNA]</scope>
    <source>
        <strain evidence="6 7">TH11417</strain>
    </source>
</reference>
<keyword evidence="3 5" id="KW-1133">Transmembrane helix</keyword>
<dbReference type="Proteomes" id="UP000238956">
    <property type="component" value="Chromosome"/>
</dbReference>
<evidence type="ECO:0000256" key="5">
    <source>
        <dbReference type="SAM" id="Phobius"/>
    </source>
</evidence>
<dbReference type="SUPFAM" id="SSF90123">
    <property type="entry name" value="ABC transporter transmembrane region"/>
    <property type="match status" value="1"/>
</dbReference>
<dbReference type="AlphaFoldDB" id="A0A2L0D659"/>
<evidence type="ECO:0000256" key="2">
    <source>
        <dbReference type="ARBA" id="ARBA00022692"/>
    </source>
</evidence>
<evidence type="ECO:0000256" key="3">
    <source>
        <dbReference type="ARBA" id="ARBA00022989"/>
    </source>
</evidence>
<dbReference type="InterPro" id="IPR036640">
    <property type="entry name" value="ABC1_TM_sf"/>
</dbReference>
<dbReference type="EMBL" id="CP025536">
    <property type="protein sequence ID" value="AUW97318.1"/>
    <property type="molecule type" value="Genomic_DNA"/>
</dbReference>
<keyword evidence="4 5" id="KW-0472">Membrane</keyword>
<dbReference type="GO" id="GO:0005886">
    <property type="term" value="C:plasma membrane"/>
    <property type="evidence" value="ECO:0007669"/>
    <property type="project" value="UniProtKB-SubCell"/>
</dbReference>
<evidence type="ECO:0000256" key="1">
    <source>
        <dbReference type="ARBA" id="ARBA00004651"/>
    </source>
</evidence>
<protein>
    <submittedName>
        <fullName evidence="6">Uncharacterized protein</fullName>
    </submittedName>
</protein>
<organism evidence="6 7">
    <name type="scientific">Streptococcus pluranimalium</name>
    <dbReference type="NCBI Taxonomy" id="82348"/>
    <lineage>
        <taxon>Bacteria</taxon>
        <taxon>Bacillati</taxon>
        <taxon>Bacillota</taxon>
        <taxon>Bacilli</taxon>
        <taxon>Lactobacillales</taxon>
        <taxon>Streptococcaceae</taxon>
        <taxon>Streptococcus</taxon>
    </lineage>
</organism>
<keyword evidence="7" id="KW-1185">Reference proteome</keyword>
<evidence type="ECO:0000256" key="4">
    <source>
        <dbReference type="ARBA" id="ARBA00023136"/>
    </source>
</evidence>
<comment type="subcellular location">
    <subcellularLocation>
        <location evidence="1">Cell membrane</location>
        <topology evidence="1">Multi-pass membrane protein</topology>
    </subcellularLocation>
</comment>
<dbReference type="RefSeq" id="WP_104968623.1">
    <property type="nucleotide sequence ID" value="NZ_CP025536.1"/>
</dbReference>
<dbReference type="KEGG" id="splr:C0J00_09500"/>
<dbReference type="GO" id="GO:0005524">
    <property type="term" value="F:ATP binding"/>
    <property type="evidence" value="ECO:0007669"/>
    <property type="project" value="InterPro"/>
</dbReference>
<reference evidence="6 7" key="1">
    <citation type="submission" date="2017-12" db="EMBL/GenBank/DDBJ databases">
        <authorList>
            <person name="Hurst M.R.H."/>
        </authorList>
    </citation>
    <scope>NUCLEOTIDE SEQUENCE [LARGE SCALE GENOMIC DNA]</scope>
    <source>
        <strain evidence="6 7">TH11417</strain>
    </source>
</reference>
<name>A0A2L0D659_9STRE</name>
<keyword evidence="2 5" id="KW-0812">Transmembrane</keyword>
<accession>A0A2L0D659</accession>
<feature type="transmembrane region" description="Helical" evidence="5">
    <location>
        <begin position="35"/>
        <end position="54"/>
    </location>
</feature>
<dbReference type="GeneID" id="98394140"/>
<gene>
    <name evidence="6" type="ORF">C0J00_09500</name>
</gene>